<dbReference type="CDD" id="cd04301">
    <property type="entry name" value="NAT_SF"/>
    <property type="match status" value="1"/>
</dbReference>
<dbReference type="GO" id="GO:0008080">
    <property type="term" value="F:N-acetyltransferase activity"/>
    <property type="evidence" value="ECO:0007669"/>
    <property type="project" value="InterPro"/>
</dbReference>
<dbReference type="InterPro" id="IPR000182">
    <property type="entry name" value="GNAT_dom"/>
</dbReference>
<dbReference type="EMBL" id="JAABOO010000003">
    <property type="protein sequence ID" value="NER14496.1"/>
    <property type="molecule type" value="Genomic_DNA"/>
</dbReference>
<dbReference type="InterPro" id="IPR016181">
    <property type="entry name" value="Acyl_CoA_acyltransferase"/>
</dbReference>
<name>A0A6P0UVQ2_9FLAO</name>
<dbReference type="Gene3D" id="3.40.630.30">
    <property type="match status" value="1"/>
</dbReference>
<dbReference type="SUPFAM" id="SSF55729">
    <property type="entry name" value="Acyl-CoA N-acyltransferases (Nat)"/>
    <property type="match status" value="1"/>
</dbReference>
<evidence type="ECO:0000313" key="4">
    <source>
        <dbReference type="Proteomes" id="UP000468581"/>
    </source>
</evidence>
<sequence>MIIRAATNKDREQIVELVLKGLSEFDFDYAKNSSEADLEDIEASYTNAGGLFLIFENGSSVMATGALKNEGEGLFKIRKMYVSNSYRGQGYGRQMLEELIREAGRRNARKIILETSYKMEAAIGLYHSYGFKTVKGPIESPRCDIRMELEYSV</sequence>
<organism evidence="3 4">
    <name type="scientific">Leptobacterium flavescens</name>
    <dbReference type="NCBI Taxonomy" id="472055"/>
    <lineage>
        <taxon>Bacteria</taxon>
        <taxon>Pseudomonadati</taxon>
        <taxon>Bacteroidota</taxon>
        <taxon>Flavobacteriia</taxon>
        <taxon>Flavobacteriales</taxon>
        <taxon>Flavobacteriaceae</taxon>
        <taxon>Leptobacterium</taxon>
    </lineage>
</organism>
<evidence type="ECO:0000256" key="1">
    <source>
        <dbReference type="ARBA" id="ARBA00022679"/>
    </source>
</evidence>
<evidence type="ECO:0000313" key="3">
    <source>
        <dbReference type="EMBL" id="NER14496.1"/>
    </source>
</evidence>
<accession>A0A6P0UVQ2</accession>
<feature type="domain" description="N-acetyltransferase" evidence="2">
    <location>
        <begin position="1"/>
        <end position="152"/>
    </location>
</feature>
<dbReference type="InterPro" id="IPR050769">
    <property type="entry name" value="NAT_camello-type"/>
</dbReference>
<dbReference type="PANTHER" id="PTHR13947">
    <property type="entry name" value="GNAT FAMILY N-ACETYLTRANSFERASE"/>
    <property type="match status" value="1"/>
</dbReference>
<proteinExistence type="predicted"/>
<reference evidence="3 4" key="1">
    <citation type="submission" date="2020-01" db="EMBL/GenBank/DDBJ databases">
        <title>Leptobacterium flavescens.</title>
        <authorList>
            <person name="Wang G."/>
        </authorList>
    </citation>
    <scope>NUCLEOTIDE SEQUENCE [LARGE SCALE GENOMIC DNA]</scope>
    <source>
        <strain evidence="3 4">KCTC 22160</strain>
    </source>
</reference>
<gene>
    <name evidence="3" type="ORF">GWK08_13665</name>
</gene>
<dbReference type="AlphaFoldDB" id="A0A6P0UVQ2"/>
<protein>
    <submittedName>
        <fullName evidence="3">GNAT family N-acetyltransferase</fullName>
    </submittedName>
</protein>
<dbReference type="RefSeq" id="WP_163607784.1">
    <property type="nucleotide sequence ID" value="NZ_JAABOO010000003.1"/>
</dbReference>
<dbReference type="Proteomes" id="UP000468581">
    <property type="component" value="Unassembled WGS sequence"/>
</dbReference>
<evidence type="ECO:0000259" key="2">
    <source>
        <dbReference type="PROSITE" id="PS51186"/>
    </source>
</evidence>
<dbReference type="PROSITE" id="PS51186">
    <property type="entry name" value="GNAT"/>
    <property type="match status" value="1"/>
</dbReference>
<keyword evidence="4" id="KW-1185">Reference proteome</keyword>
<keyword evidence="1 3" id="KW-0808">Transferase</keyword>
<comment type="caution">
    <text evidence="3">The sequence shown here is derived from an EMBL/GenBank/DDBJ whole genome shotgun (WGS) entry which is preliminary data.</text>
</comment>
<dbReference type="Pfam" id="PF00583">
    <property type="entry name" value="Acetyltransf_1"/>
    <property type="match status" value="1"/>
</dbReference>
<dbReference type="PANTHER" id="PTHR13947:SF37">
    <property type="entry name" value="LD18367P"/>
    <property type="match status" value="1"/>
</dbReference>